<reference evidence="2" key="1">
    <citation type="journal article" date="2018" name="Nat. Microbiol.">
        <title>Leveraging single-cell genomics to expand the fungal tree of life.</title>
        <authorList>
            <person name="Ahrendt S.R."/>
            <person name="Quandt C.A."/>
            <person name="Ciobanu D."/>
            <person name="Clum A."/>
            <person name="Salamov A."/>
            <person name="Andreopoulos B."/>
            <person name="Cheng J.F."/>
            <person name="Woyke T."/>
            <person name="Pelin A."/>
            <person name="Henrissat B."/>
            <person name="Reynolds N.K."/>
            <person name="Benny G.L."/>
            <person name="Smith M.E."/>
            <person name="James T.Y."/>
            <person name="Grigoriev I.V."/>
        </authorList>
    </citation>
    <scope>NUCLEOTIDE SEQUENCE [LARGE SCALE GENOMIC DNA]</scope>
    <source>
        <strain evidence="2">RSA 468</strain>
    </source>
</reference>
<protein>
    <submittedName>
        <fullName evidence="1">Uncharacterized protein</fullName>
    </submittedName>
</protein>
<evidence type="ECO:0000313" key="1">
    <source>
        <dbReference type="EMBL" id="RKP33139.1"/>
    </source>
</evidence>
<sequence>MDTNPLNIQTDSLNLETSSAALSPMSIEPPTVQYNLMNSNIIDEIQHLAPIFYRKLDGPSWEHWGLDIHRAKARAKEAVVQLGKINMWCTKVITTLLAKFSDQLTLAPNYIWDTDMSHL</sequence>
<keyword evidence="2" id="KW-1185">Reference proteome</keyword>
<dbReference type="AlphaFoldDB" id="A0A4V1J3T1"/>
<accession>A0A4V1J3T1</accession>
<organism evidence="1 2">
    <name type="scientific">Dimargaris cristalligena</name>
    <dbReference type="NCBI Taxonomy" id="215637"/>
    <lineage>
        <taxon>Eukaryota</taxon>
        <taxon>Fungi</taxon>
        <taxon>Fungi incertae sedis</taxon>
        <taxon>Zoopagomycota</taxon>
        <taxon>Kickxellomycotina</taxon>
        <taxon>Dimargaritomycetes</taxon>
        <taxon>Dimargaritales</taxon>
        <taxon>Dimargaritaceae</taxon>
        <taxon>Dimargaris</taxon>
    </lineage>
</organism>
<evidence type="ECO:0000313" key="2">
    <source>
        <dbReference type="Proteomes" id="UP000268162"/>
    </source>
</evidence>
<gene>
    <name evidence="1" type="ORF">BJ085DRAFT_34737</name>
</gene>
<dbReference type="EMBL" id="ML004332">
    <property type="protein sequence ID" value="RKP33139.1"/>
    <property type="molecule type" value="Genomic_DNA"/>
</dbReference>
<name>A0A4V1J3T1_9FUNG</name>
<proteinExistence type="predicted"/>
<dbReference type="Proteomes" id="UP000268162">
    <property type="component" value="Unassembled WGS sequence"/>
</dbReference>